<dbReference type="SUPFAM" id="SSF52743">
    <property type="entry name" value="Subtilisin-like"/>
    <property type="match status" value="1"/>
</dbReference>
<accession>A0AAD5V1D0</accession>
<dbReference type="PROSITE" id="PS51892">
    <property type="entry name" value="SUBTILASE"/>
    <property type="match status" value="1"/>
</dbReference>
<dbReference type="GO" id="GO:0006508">
    <property type="term" value="P:proteolysis"/>
    <property type="evidence" value="ECO:0007669"/>
    <property type="project" value="UniProtKB-KW"/>
</dbReference>
<keyword evidence="3" id="KW-0378">Hydrolase</keyword>
<dbReference type="Gene3D" id="3.40.50.200">
    <property type="entry name" value="Peptidase S8/S53 domain"/>
    <property type="match status" value="1"/>
</dbReference>
<organism evidence="9 10">
    <name type="scientific">Meripilus lineatus</name>
    <dbReference type="NCBI Taxonomy" id="2056292"/>
    <lineage>
        <taxon>Eukaryota</taxon>
        <taxon>Fungi</taxon>
        <taxon>Dikarya</taxon>
        <taxon>Basidiomycota</taxon>
        <taxon>Agaricomycotina</taxon>
        <taxon>Agaricomycetes</taxon>
        <taxon>Polyporales</taxon>
        <taxon>Meripilaceae</taxon>
        <taxon>Meripilus</taxon>
    </lineage>
</organism>
<evidence type="ECO:0000256" key="6">
    <source>
        <dbReference type="SAM" id="SignalP"/>
    </source>
</evidence>
<sequence length="381" mass="39147">MRFSAVLAATVALLATPILGSPGAPLVDIEKYNGNVKQGSYIVKLKSDVSKTSYLSWLSQYISTGSNVTHTEWDPTLLNGFAGTFSADVLKVLRAHRDVESISEDGIMSIYTTQNNAPWGLARLSTNSKLANQNPDALTFTYNFASPAGSGVDIYIVDTGIFTNHFDFGGRATFGATFGGYPSADGNGHGTHVAGTAAGNQFGVAKSANLIAVKVLDDNGISGLNFVLNSAQSSGRPSIASMSLGGGASTPLDNAVATLTTVGIHVTVAAGNSDVDARDTSPARAPSAITVGAMNIGDAKSSFSNFGAVVDIWAPGERIISAGIDGPTATPHVAGLVAYFISVNGNQLPALMSTFLKTKSIQGVISGIPGGTINALARNDQ</sequence>
<dbReference type="Pfam" id="PF05922">
    <property type="entry name" value="Inhibitor_I9"/>
    <property type="match status" value="1"/>
</dbReference>
<dbReference type="PANTHER" id="PTHR43806">
    <property type="entry name" value="PEPTIDASE S8"/>
    <property type="match status" value="1"/>
</dbReference>
<reference evidence="9" key="1">
    <citation type="submission" date="2022-07" db="EMBL/GenBank/DDBJ databases">
        <title>Genome Sequence of Physisporinus lineatus.</title>
        <authorList>
            <person name="Buettner E."/>
        </authorList>
    </citation>
    <scope>NUCLEOTIDE SEQUENCE</scope>
    <source>
        <strain evidence="9">VT162</strain>
    </source>
</reference>
<comment type="similarity">
    <text evidence="1 5">Belongs to the peptidase S8 family.</text>
</comment>
<feature type="domain" description="Peptidase S8/S53" evidence="7">
    <location>
        <begin position="149"/>
        <end position="359"/>
    </location>
</feature>
<comment type="caution">
    <text evidence="9">The sequence shown here is derived from an EMBL/GenBank/DDBJ whole genome shotgun (WGS) entry which is preliminary data.</text>
</comment>
<dbReference type="PROSITE" id="PS00136">
    <property type="entry name" value="SUBTILASE_ASP"/>
    <property type="match status" value="1"/>
</dbReference>
<dbReference type="PRINTS" id="PR00723">
    <property type="entry name" value="SUBTILISIN"/>
</dbReference>
<dbReference type="Proteomes" id="UP001212997">
    <property type="component" value="Unassembled WGS sequence"/>
</dbReference>
<feature type="signal peptide" evidence="6">
    <location>
        <begin position="1"/>
        <end position="20"/>
    </location>
</feature>
<name>A0AAD5V1D0_9APHY</name>
<comment type="caution">
    <text evidence="5">Lacks conserved residue(s) required for the propagation of feature annotation.</text>
</comment>
<dbReference type="Gene3D" id="3.30.70.80">
    <property type="entry name" value="Peptidase S8 propeptide/proteinase inhibitor I9"/>
    <property type="match status" value="1"/>
</dbReference>
<evidence type="ECO:0000313" key="10">
    <source>
        <dbReference type="Proteomes" id="UP001212997"/>
    </source>
</evidence>
<keyword evidence="10" id="KW-1185">Reference proteome</keyword>
<dbReference type="InterPro" id="IPR023827">
    <property type="entry name" value="Peptidase_S8_Asp-AS"/>
</dbReference>
<keyword evidence="4" id="KW-0720">Serine protease</keyword>
<evidence type="ECO:0000256" key="4">
    <source>
        <dbReference type="ARBA" id="ARBA00022825"/>
    </source>
</evidence>
<dbReference type="InterPro" id="IPR015500">
    <property type="entry name" value="Peptidase_S8_subtilisin-rel"/>
</dbReference>
<dbReference type="EMBL" id="JANAWD010000221">
    <property type="protein sequence ID" value="KAJ3483604.1"/>
    <property type="molecule type" value="Genomic_DNA"/>
</dbReference>
<dbReference type="CDD" id="cd04077">
    <property type="entry name" value="Peptidases_S8_PCSK9_ProteinaseK_like"/>
    <property type="match status" value="1"/>
</dbReference>
<evidence type="ECO:0000313" key="9">
    <source>
        <dbReference type="EMBL" id="KAJ3483604.1"/>
    </source>
</evidence>
<evidence type="ECO:0000259" key="8">
    <source>
        <dbReference type="Pfam" id="PF05922"/>
    </source>
</evidence>
<dbReference type="InterPro" id="IPR036852">
    <property type="entry name" value="Peptidase_S8/S53_dom_sf"/>
</dbReference>
<evidence type="ECO:0000256" key="5">
    <source>
        <dbReference type="PROSITE-ProRule" id="PRU01240"/>
    </source>
</evidence>
<dbReference type="AlphaFoldDB" id="A0AAD5V1D0"/>
<dbReference type="InterPro" id="IPR000209">
    <property type="entry name" value="Peptidase_S8/S53_dom"/>
</dbReference>
<evidence type="ECO:0000256" key="1">
    <source>
        <dbReference type="ARBA" id="ARBA00011073"/>
    </source>
</evidence>
<dbReference type="PANTHER" id="PTHR43806:SF58">
    <property type="entry name" value="ALKALINE PROTEASE 1-RELATED"/>
    <property type="match status" value="1"/>
</dbReference>
<dbReference type="InterPro" id="IPR037045">
    <property type="entry name" value="S8pro/Inhibitor_I9_sf"/>
</dbReference>
<feature type="chain" id="PRO_5042131071" description="Serine protease" evidence="6">
    <location>
        <begin position="21"/>
        <end position="381"/>
    </location>
</feature>
<dbReference type="InterPro" id="IPR022398">
    <property type="entry name" value="Peptidase_S8_His-AS"/>
</dbReference>
<gene>
    <name evidence="9" type="ORF">NLI96_g6204</name>
</gene>
<dbReference type="GO" id="GO:0004252">
    <property type="term" value="F:serine-type endopeptidase activity"/>
    <property type="evidence" value="ECO:0007669"/>
    <property type="project" value="InterPro"/>
</dbReference>
<dbReference type="SUPFAM" id="SSF54897">
    <property type="entry name" value="Protease propeptides/inhibitors"/>
    <property type="match status" value="1"/>
</dbReference>
<keyword evidence="6" id="KW-0732">Signal</keyword>
<dbReference type="InterPro" id="IPR050131">
    <property type="entry name" value="Peptidase_S8_subtilisin-like"/>
</dbReference>
<evidence type="ECO:0000256" key="3">
    <source>
        <dbReference type="ARBA" id="ARBA00022801"/>
    </source>
</evidence>
<feature type="domain" description="Inhibitor I9" evidence="8">
    <location>
        <begin position="40"/>
        <end position="109"/>
    </location>
</feature>
<keyword evidence="2" id="KW-0645">Protease</keyword>
<dbReference type="Pfam" id="PF00082">
    <property type="entry name" value="Peptidase_S8"/>
    <property type="match status" value="1"/>
</dbReference>
<dbReference type="PROSITE" id="PS00137">
    <property type="entry name" value="SUBTILASE_HIS"/>
    <property type="match status" value="1"/>
</dbReference>
<dbReference type="InterPro" id="IPR010259">
    <property type="entry name" value="S8pro/Inhibitor_I9"/>
</dbReference>
<dbReference type="GO" id="GO:0005615">
    <property type="term" value="C:extracellular space"/>
    <property type="evidence" value="ECO:0007669"/>
    <property type="project" value="TreeGrafter"/>
</dbReference>
<protein>
    <recommendedName>
        <fullName evidence="11">Serine protease</fullName>
    </recommendedName>
</protein>
<evidence type="ECO:0000259" key="7">
    <source>
        <dbReference type="Pfam" id="PF00082"/>
    </source>
</evidence>
<evidence type="ECO:0008006" key="11">
    <source>
        <dbReference type="Google" id="ProtNLM"/>
    </source>
</evidence>
<proteinExistence type="inferred from homology"/>
<evidence type="ECO:0000256" key="2">
    <source>
        <dbReference type="ARBA" id="ARBA00022670"/>
    </source>
</evidence>
<dbReference type="InterPro" id="IPR034193">
    <property type="entry name" value="PCSK9_ProteinaseK-like"/>
</dbReference>